<name>A1K8D9_AZOSB</name>
<protein>
    <submittedName>
        <fullName evidence="1">Uncharacterized protein</fullName>
    </submittedName>
</protein>
<sequence>MFQRMHQDLVLLLQLARLRFQHRVQLQQLADQRGEDAQ</sequence>
<dbReference type="EMBL" id="AM406670">
    <property type="protein sequence ID" value="CAL95094.1"/>
    <property type="molecule type" value="Genomic_DNA"/>
</dbReference>
<dbReference type="HOGENOM" id="CLU_3323893_0_0_4"/>
<organism evidence="1 2">
    <name type="scientific">Azoarcus sp. (strain BH72)</name>
    <dbReference type="NCBI Taxonomy" id="418699"/>
    <lineage>
        <taxon>Bacteria</taxon>
        <taxon>Pseudomonadati</taxon>
        <taxon>Pseudomonadota</taxon>
        <taxon>Betaproteobacteria</taxon>
        <taxon>Rhodocyclales</taxon>
        <taxon>Zoogloeaceae</taxon>
        <taxon>Azoarcus</taxon>
    </lineage>
</organism>
<dbReference type="KEGG" id="azo:azo2477"/>
<accession>A1K8D9</accession>
<evidence type="ECO:0000313" key="1">
    <source>
        <dbReference type="EMBL" id="CAL95094.1"/>
    </source>
</evidence>
<dbReference type="Proteomes" id="UP000002588">
    <property type="component" value="Chromosome"/>
</dbReference>
<gene>
    <name evidence="1" type="ordered locus">azo2477</name>
</gene>
<dbReference type="AlphaFoldDB" id="A1K8D9"/>
<keyword evidence="2" id="KW-1185">Reference proteome</keyword>
<proteinExistence type="predicted"/>
<evidence type="ECO:0000313" key="2">
    <source>
        <dbReference type="Proteomes" id="UP000002588"/>
    </source>
</evidence>
<reference evidence="1 2" key="1">
    <citation type="journal article" date="2006" name="Nat. Biotechnol.">
        <title>Complete genome of the mutualistic, N2-fixing grass endophyte Azoarcus sp. strain BH72.</title>
        <authorList>
            <person name="Krause A."/>
            <person name="Ramakumar A."/>
            <person name="Bartels D."/>
            <person name="Battistoni F."/>
            <person name="Bekel T."/>
            <person name="Boch J."/>
            <person name="Boehm M."/>
            <person name="Friedrich F."/>
            <person name="Hurek T."/>
            <person name="Krause L."/>
            <person name="Linke B."/>
            <person name="McHardy A.C."/>
            <person name="Sarkar A."/>
            <person name="Schneiker S."/>
            <person name="Syed A.A."/>
            <person name="Thauer R."/>
            <person name="Vorhoelter F.-J."/>
            <person name="Weidner S."/>
            <person name="Puehler A."/>
            <person name="Reinhold-Hurek B."/>
            <person name="Kaiser O."/>
            <person name="Goesmann A."/>
        </authorList>
    </citation>
    <scope>NUCLEOTIDE SEQUENCE [LARGE SCALE GENOMIC DNA]</scope>
    <source>
        <strain evidence="1 2">BH72</strain>
    </source>
</reference>